<dbReference type="Proteomes" id="UP001183648">
    <property type="component" value="Unassembled WGS sequence"/>
</dbReference>
<dbReference type="RefSeq" id="WP_310305199.1">
    <property type="nucleotide sequence ID" value="NZ_BAAAPS010000005.1"/>
</dbReference>
<feature type="transmembrane region" description="Helical" evidence="1">
    <location>
        <begin position="265"/>
        <end position="281"/>
    </location>
</feature>
<evidence type="ECO:0000313" key="3">
    <source>
        <dbReference type="Proteomes" id="UP001183648"/>
    </source>
</evidence>
<accession>A0ABU2C093</accession>
<feature type="transmembrane region" description="Helical" evidence="1">
    <location>
        <begin position="293"/>
        <end position="311"/>
    </location>
</feature>
<keyword evidence="1" id="KW-1133">Transmembrane helix</keyword>
<evidence type="ECO:0000256" key="1">
    <source>
        <dbReference type="SAM" id="Phobius"/>
    </source>
</evidence>
<name>A0ABU2C093_9ACTN</name>
<dbReference type="EMBL" id="JAVDYG010000001">
    <property type="protein sequence ID" value="MDR7364055.1"/>
    <property type="molecule type" value="Genomic_DNA"/>
</dbReference>
<keyword evidence="1" id="KW-0472">Membrane</keyword>
<feature type="transmembrane region" description="Helical" evidence="1">
    <location>
        <begin position="122"/>
        <end position="140"/>
    </location>
</feature>
<reference evidence="2 3" key="1">
    <citation type="submission" date="2023-07" db="EMBL/GenBank/DDBJ databases">
        <title>Sequencing the genomes of 1000 actinobacteria strains.</title>
        <authorList>
            <person name="Klenk H.-P."/>
        </authorList>
    </citation>
    <scope>NUCLEOTIDE SEQUENCE [LARGE SCALE GENOMIC DNA]</scope>
    <source>
        <strain evidence="2 3">DSM 19426</strain>
    </source>
</reference>
<feature type="transmembrane region" description="Helical" evidence="1">
    <location>
        <begin position="317"/>
        <end position="335"/>
    </location>
</feature>
<evidence type="ECO:0000313" key="2">
    <source>
        <dbReference type="EMBL" id="MDR7364055.1"/>
    </source>
</evidence>
<feature type="transmembrane region" description="Helical" evidence="1">
    <location>
        <begin position="20"/>
        <end position="44"/>
    </location>
</feature>
<sequence length="622" mass="66473">MPPTEPIEPTADHSSSDRRLVALLLVVLTAAGVLWFVVLGAWWLNSDGSAYLSVGYNVIHGDGYRLIDGTPLHWWDRPVYPLALTAPWLVHESLAASIWVSRLPLVLLAPLGGLLTLRLTRSWTAAVAAGVAAVAQPWTLVSGGSYFVPDGWVCATTVMALVAAVLATTGPRTSRPWVVVACLATVVSILTKETGALAIPLCVAAVVLIRTHLPRWVSGLLVVATVPATYYATVLTAGATGTSFLDAAVAAPDRVQHQAFVDSPLFIAFAALTVVIILWSAPRVDRPLELTGLLLCASGSGLAIYSASAGLATRNAALLPSGIAFLVGALVARGLARRPSPARAPRLRRAAGAVGVVAALAMVVTTAASGAVSAGSRRPADQQGWQIQASHDVADWLSEHAEGRTVGCTLQYCSFYWLASHAKVDLELIPQYAAPPGSSDNRLYWSERSGFRGRTHGAPGCKGRALVMTRSDERFGSIFECDLLNFVRTRHPAYIVATGWATLTFDAGGLIPYLEVSPAFRRVYLQQPAHGNWWQAMAVYEVVDDDPQRVPDAPTFYSDTAWQTLGGALTPRDRLLDRTCFVRMMRQILRSSSDLSSWSDLPACAREAPAPGTTVRDRVASG</sequence>
<feature type="transmembrane region" description="Helical" evidence="1">
    <location>
        <begin position="220"/>
        <end position="245"/>
    </location>
</feature>
<keyword evidence="1" id="KW-0812">Transmembrane</keyword>
<keyword evidence="3" id="KW-1185">Reference proteome</keyword>
<proteinExistence type="predicted"/>
<evidence type="ECO:0008006" key="4">
    <source>
        <dbReference type="Google" id="ProtNLM"/>
    </source>
</evidence>
<feature type="transmembrane region" description="Helical" evidence="1">
    <location>
        <begin position="347"/>
        <end position="368"/>
    </location>
</feature>
<feature type="transmembrane region" description="Helical" evidence="1">
    <location>
        <begin position="94"/>
        <end position="115"/>
    </location>
</feature>
<feature type="transmembrane region" description="Helical" evidence="1">
    <location>
        <begin position="146"/>
        <end position="167"/>
    </location>
</feature>
<protein>
    <recommendedName>
        <fullName evidence="4">Glycosyltransferase RgtA/B/C/D-like domain-containing protein</fullName>
    </recommendedName>
</protein>
<gene>
    <name evidence="2" type="ORF">J2S63_003608</name>
</gene>
<comment type="caution">
    <text evidence="2">The sequence shown here is derived from an EMBL/GenBank/DDBJ whole genome shotgun (WGS) entry which is preliminary data.</text>
</comment>
<organism evidence="2 3">
    <name type="scientific">Nocardioides marmoribigeumensis</name>
    <dbReference type="NCBI Taxonomy" id="433649"/>
    <lineage>
        <taxon>Bacteria</taxon>
        <taxon>Bacillati</taxon>
        <taxon>Actinomycetota</taxon>
        <taxon>Actinomycetes</taxon>
        <taxon>Propionibacteriales</taxon>
        <taxon>Nocardioidaceae</taxon>
        <taxon>Nocardioides</taxon>
    </lineage>
</organism>